<evidence type="ECO:0000259" key="8">
    <source>
        <dbReference type="Pfam" id="PF13091"/>
    </source>
</evidence>
<accession>A0A455WAA4</accession>
<dbReference type="InterPro" id="IPR051406">
    <property type="entry name" value="PLD_domain"/>
</dbReference>
<feature type="domain" description="Phospholipase D-like" evidence="8">
    <location>
        <begin position="311"/>
        <end position="451"/>
    </location>
</feature>
<dbReference type="GO" id="GO:0004630">
    <property type="term" value="F:phospholipase D activity"/>
    <property type="evidence" value="ECO:0007669"/>
    <property type="project" value="UniProtKB-EC"/>
</dbReference>
<sequence length="490" mass="55028">MPIRWNEPTMILKFIVGVVLLSLIGLGLWHSFKPLPPGIRYQGDAAPLEDAELLTDTTRHFSDGQSTLDHEIFDEIFRLIEQAETFILLDMFLFNSTGPEDIHLRPLAEQLTQALLERKNAQPDMDIVLISDPLNTFYGGTHSPHFDTLSAAGVEVVVTDLEPLRDSNPAWSSLWRLCCRWLGNNPDGGWLPNALGNQPATIRSYLALPNFKANHRKLLVADEGDRFRAVVTSANPHNGSSRHSNIGLAFSGPAVLDVIRSEQAVIRMSGADSSTLERWLERMTQDSQLPDPSQGTIKLLTESAIRDAALDMINRSQPGEQLDMAMFYLSHRPIINGLLEAQRRGVEIRLLLDANKDAFGHEKNGIPNRPVARELHEAGIPVRWCNTRGEQCHSKLVIYRGQDDQNELLLGSANFTRRNLDDLNLESNVWLAVHQDAPVAQKANAFFNDYWTHGPDNEQTLSLPYSAWADHSSLKYWQYRVMEATGLSTF</sequence>
<name>A0A455WAA4_MARNT</name>
<evidence type="ECO:0000256" key="3">
    <source>
        <dbReference type="ARBA" id="ARBA00012027"/>
    </source>
</evidence>
<dbReference type="PANTHER" id="PTHR43856:SF1">
    <property type="entry name" value="MITOCHONDRIAL CARDIOLIPIN HYDROLASE"/>
    <property type="match status" value="1"/>
</dbReference>
<dbReference type="InterPro" id="IPR025202">
    <property type="entry name" value="PLD-like_dom"/>
</dbReference>
<evidence type="ECO:0000256" key="4">
    <source>
        <dbReference type="ARBA" id="ARBA00022801"/>
    </source>
</evidence>
<protein>
    <recommendedName>
        <fullName evidence="3">phospholipase D</fullName>
        <ecNumber evidence="3">3.1.4.4</ecNumber>
    </recommendedName>
</protein>
<organism evidence="9">
    <name type="scientific">Marinobacter nauticus</name>
    <name type="common">Marinobacter hydrocarbonoclasticus</name>
    <name type="synonym">Marinobacter aquaeolei</name>
    <dbReference type="NCBI Taxonomy" id="2743"/>
    <lineage>
        <taxon>Bacteria</taxon>
        <taxon>Pseudomonadati</taxon>
        <taxon>Pseudomonadota</taxon>
        <taxon>Gammaproteobacteria</taxon>
        <taxon>Pseudomonadales</taxon>
        <taxon>Marinobacteraceae</taxon>
        <taxon>Marinobacter</taxon>
    </lineage>
</organism>
<dbReference type="EC" id="3.1.4.4" evidence="3"/>
<evidence type="ECO:0000256" key="6">
    <source>
        <dbReference type="ARBA" id="ARBA00023098"/>
    </source>
</evidence>
<dbReference type="CDD" id="cd09130">
    <property type="entry name" value="PLDc_unchar2_2"/>
    <property type="match status" value="1"/>
</dbReference>
<dbReference type="CDD" id="cd09129">
    <property type="entry name" value="PLDc_unchar2_1"/>
    <property type="match status" value="1"/>
</dbReference>
<comment type="catalytic activity">
    <reaction evidence="1">
        <text>a 1,2-diacyl-sn-glycero-3-phosphocholine + H2O = a 1,2-diacyl-sn-glycero-3-phosphate + choline + H(+)</text>
        <dbReference type="Rhea" id="RHEA:14445"/>
        <dbReference type="ChEBI" id="CHEBI:15354"/>
        <dbReference type="ChEBI" id="CHEBI:15377"/>
        <dbReference type="ChEBI" id="CHEBI:15378"/>
        <dbReference type="ChEBI" id="CHEBI:57643"/>
        <dbReference type="ChEBI" id="CHEBI:58608"/>
        <dbReference type="EC" id="3.1.4.4"/>
    </reaction>
</comment>
<dbReference type="AlphaFoldDB" id="A0A455WAA4"/>
<gene>
    <name evidence="9" type="ORF">YBY_10610</name>
</gene>
<keyword evidence="6" id="KW-0443">Lipid metabolism</keyword>
<dbReference type="PANTHER" id="PTHR43856">
    <property type="entry name" value="CARDIOLIPIN HYDROLASE"/>
    <property type="match status" value="1"/>
</dbReference>
<keyword evidence="7" id="KW-0812">Transmembrane</keyword>
<dbReference type="GO" id="GO:0016042">
    <property type="term" value="P:lipid catabolic process"/>
    <property type="evidence" value="ECO:0007669"/>
    <property type="project" value="UniProtKB-KW"/>
</dbReference>
<proteinExistence type="inferred from homology"/>
<keyword evidence="7" id="KW-0472">Membrane</keyword>
<keyword evidence="5" id="KW-0442">Lipid degradation</keyword>
<dbReference type="Gene3D" id="3.30.870.10">
    <property type="entry name" value="Endonuclease Chain A"/>
    <property type="match status" value="2"/>
</dbReference>
<evidence type="ECO:0000256" key="2">
    <source>
        <dbReference type="ARBA" id="ARBA00008664"/>
    </source>
</evidence>
<feature type="transmembrane region" description="Helical" evidence="7">
    <location>
        <begin position="12"/>
        <end position="32"/>
    </location>
</feature>
<evidence type="ECO:0000313" key="9">
    <source>
        <dbReference type="EMBL" id="BBJ03213.1"/>
    </source>
</evidence>
<evidence type="ECO:0000256" key="5">
    <source>
        <dbReference type="ARBA" id="ARBA00022963"/>
    </source>
</evidence>
<evidence type="ECO:0000256" key="7">
    <source>
        <dbReference type="SAM" id="Phobius"/>
    </source>
</evidence>
<dbReference type="Pfam" id="PF13091">
    <property type="entry name" value="PLDc_2"/>
    <property type="match status" value="1"/>
</dbReference>
<keyword evidence="7" id="KW-1133">Transmembrane helix</keyword>
<dbReference type="GO" id="GO:0016891">
    <property type="term" value="F:RNA endonuclease activity producing 5'-phosphomonoesters, hydrolytic mechanism"/>
    <property type="evidence" value="ECO:0007669"/>
    <property type="project" value="TreeGrafter"/>
</dbReference>
<reference evidence="9" key="1">
    <citation type="submission" date="2019-03" db="EMBL/GenBank/DDBJ databases">
        <title>Whole genome analysis of nitrate-reducing bacteria Marinobacter hydrocarbonoclasticus YB03.</title>
        <authorList>
            <person name="Azam A.H."/>
            <person name="Yuk S.R."/>
            <person name="Kamarisima K."/>
            <person name="Miyanaga K."/>
            <person name="Tanji Y."/>
        </authorList>
    </citation>
    <scope>NUCLEOTIDE SEQUENCE</scope>
    <source>
        <strain evidence="9">YB03</strain>
    </source>
</reference>
<comment type="similarity">
    <text evidence="2">Belongs to the phospholipase D family.</text>
</comment>
<keyword evidence="4" id="KW-0378">Hydrolase</keyword>
<evidence type="ECO:0000256" key="1">
    <source>
        <dbReference type="ARBA" id="ARBA00000798"/>
    </source>
</evidence>
<dbReference type="SUPFAM" id="SSF56024">
    <property type="entry name" value="Phospholipase D/nuclease"/>
    <property type="match status" value="2"/>
</dbReference>
<dbReference type="EMBL" id="AP019537">
    <property type="protein sequence ID" value="BBJ03213.1"/>
    <property type="molecule type" value="Genomic_DNA"/>
</dbReference>